<gene>
    <name evidence="2" type="ORF">B5807_03552</name>
</gene>
<proteinExistence type="predicted"/>
<sequence length="636" mass="73401">MALLPSVQPDSPYFSQALKPDEIRLLSIIWTTSDLFELRTECHPLTADLQFDAISYVWGSAPASVRVKCNNGTLLITPKAFEMLGYLYLYKPEPQRPIWIDAICINQDDADEKAVQVPLMHRIYSSAKTVLVWPGRLDQIALDCARGLLDIPLPWDSDSAVDAIRQRWPLGFSHKWSLFWQGLLQLIALDWLERLWTFQEVVLAKEAILFCGRISIDLDHLLRFVLRICGDVDHPFGKRRSLDHRILTECDYILETRRLGRITADELPWLLDHLRRRRSTEEIDRIWAIFGLLDKTMQSRLSPLIDYTEAARREHWRTLIACMKHVVTVSQTLDVLHIPRSHLPKIPHLPSWCPDLRGRGEMVGYLDEFWKLDRSGSLIRVLRGVENEGLIKTRCRMISSHKNKLVTVSETDNCMSVQGFEIDSIVKTVEDKRLVGAWHYTTDYYSSEDNYKAENPTHVAAMEWLENGIELSRHTLQRHAEKGIALSMPDELFMAFWCSESVGQAGKSACTDAIRILMTFDYHMMRLEGEKTRLRRLHANRAVDQFRQLIGHTWISTENGRFGLATPGCRSGDRVVVLYSGAPLYVIRPHTNREDSPIEDKVYQWDFVGLAYIPHLMDQQTKDDARKGPDQMYCFA</sequence>
<accession>A0A1Y2M7Q9</accession>
<dbReference type="Pfam" id="PF06985">
    <property type="entry name" value="HET"/>
    <property type="match status" value="1"/>
</dbReference>
<dbReference type="AlphaFoldDB" id="A0A1Y2M7Q9"/>
<dbReference type="InterPro" id="IPR010730">
    <property type="entry name" value="HET"/>
</dbReference>
<dbReference type="STRING" id="105696.A0A1Y2M7Q9"/>
<reference evidence="2 3" key="1">
    <citation type="journal article" date="2017" name="Genome Announc.">
        <title>Genome sequence of the saprophytic ascomycete Epicoccum nigrum ICMP 19927 strain isolated from New Zealand.</title>
        <authorList>
            <person name="Fokin M."/>
            <person name="Fleetwood D."/>
            <person name="Weir B.S."/>
            <person name="Villas-Boas S.G."/>
        </authorList>
    </citation>
    <scope>NUCLEOTIDE SEQUENCE [LARGE SCALE GENOMIC DNA]</scope>
    <source>
        <strain evidence="2 3">ICMP 19927</strain>
    </source>
</reference>
<dbReference type="OMA" id="PHLPSWC"/>
<feature type="domain" description="Heterokaryon incompatibility" evidence="1">
    <location>
        <begin position="51"/>
        <end position="200"/>
    </location>
</feature>
<dbReference type="InterPro" id="IPR052895">
    <property type="entry name" value="HetReg/Transcr_Mod"/>
</dbReference>
<protein>
    <recommendedName>
        <fullName evidence="1">Heterokaryon incompatibility domain-containing protein</fullName>
    </recommendedName>
</protein>
<evidence type="ECO:0000259" key="1">
    <source>
        <dbReference type="Pfam" id="PF06985"/>
    </source>
</evidence>
<evidence type="ECO:0000313" key="3">
    <source>
        <dbReference type="Proteomes" id="UP000193240"/>
    </source>
</evidence>
<organism evidence="2 3">
    <name type="scientific">Epicoccum nigrum</name>
    <name type="common">Soil fungus</name>
    <name type="synonym">Epicoccum purpurascens</name>
    <dbReference type="NCBI Taxonomy" id="105696"/>
    <lineage>
        <taxon>Eukaryota</taxon>
        <taxon>Fungi</taxon>
        <taxon>Dikarya</taxon>
        <taxon>Ascomycota</taxon>
        <taxon>Pezizomycotina</taxon>
        <taxon>Dothideomycetes</taxon>
        <taxon>Pleosporomycetidae</taxon>
        <taxon>Pleosporales</taxon>
        <taxon>Pleosporineae</taxon>
        <taxon>Didymellaceae</taxon>
        <taxon>Epicoccum</taxon>
    </lineage>
</organism>
<name>A0A1Y2M7Q9_EPING</name>
<dbReference type="EMBL" id="KZ107840">
    <property type="protein sequence ID" value="OSS52145.1"/>
    <property type="molecule type" value="Genomic_DNA"/>
</dbReference>
<evidence type="ECO:0000313" key="2">
    <source>
        <dbReference type="EMBL" id="OSS52145.1"/>
    </source>
</evidence>
<dbReference type="Proteomes" id="UP000193240">
    <property type="component" value="Unassembled WGS sequence"/>
</dbReference>
<dbReference type="InParanoid" id="A0A1Y2M7Q9"/>
<keyword evidence="3" id="KW-1185">Reference proteome</keyword>
<dbReference type="PANTHER" id="PTHR24148">
    <property type="entry name" value="ANKYRIN REPEAT DOMAIN-CONTAINING PROTEIN 39 HOMOLOG-RELATED"/>
    <property type="match status" value="1"/>
</dbReference>
<dbReference type="PANTHER" id="PTHR24148:SF73">
    <property type="entry name" value="HET DOMAIN PROTEIN (AFU_ORTHOLOGUE AFUA_8G01020)"/>
    <property type="match status" value="1"/>
</dbReference>